<proteinExistence type="predicted"/>
<organism evidence="2 3">
    <name type="scientific">Bifidobacterium lemurum</name>
    <dbReference type="NCBI Taxonomy" id="1603886"/>
    <lineage>
        <taxon>Bacteria</taxon>
        <taxon>Bacillati</taxon>
        <taxon>Actinomycetota</taxon>
        <taxon>Actinomycetes</taxon>
        <taxon>Bifidobacteriales</taxon>
        <taxon>Bifidobacteriaceae</taxon>
        <taxon>Bifidobacterium</taxon>
    </lineage>
</organism>
<comment type="caution">
    <text evidence="2">The sequence shown here is derived from an EMBL/GenBank/DDBJ whole genome shotgun (WGS) entry which is preliminary data.</text>
</comment>
<gene>
    <name evidence="2" type="ORF">BLEM_1022</name>
</gene>
<dbReference type="RefSeq" id="WP_072724070.1">
    <property type="nucleotide sequence ID" value="NZ_BDIS01000004.1"/>
</dbReference>
<dbReference type="EMBL" id="MWWX01000005">
    <property type="protein sequence ID" value="OZG62476.1"/>
    <property type="molecule type" value="Genomic_DNA"/>
</dbReference>
<feature type="region of interest" description="Disordered" evidence="1">
    <location>
        <begin position="243"/>
        <end position="300"/>
    </location>
</feature>
<feature type="compositionally biased region" description="Basic residues" evidence="1">
    <location>
        <begin position="291"/>
        <end position="300"/>
    </location>
</feature>
<reference evidence="2 3" key="1">
    <citation type="journal article" date="2017" name="BMC Genomics">
        <title>Comparative genomic and phylogenomic analyses of the Bifidobacteriaceae family.</title>
        <authorList>
            <person name="Lugli G.A."/>
            <person name="Milani C."/>
            <person name="Turroni F."/>
            <person name="Duranti S."/>
            <person name="Mancabelli L."/>
            <person name="Mangifesta M."/>
            <person name="Ferrario C."/>
            <person name="Modesto M."/>
            <person name="Mattarelli P."/>
            <person name="Jiri K."/>
            <person name="van Sinderen D."/>
            <person name="Ventura M."/>
        </authorList>
    </citation>
    <scope>NUCLEOTIDE SEQUENCE [LARGE SCALE GENOMIC DNA]</scope>
    <source>
        <strain evidence="2 3">DSM 28807</strain>
    </source>
</reference>
<accession>A0A261FUN8</accession>
<dbReference type="InterPro" id="IPR024234">
    <property type="entry name" value="DUF3801"/>
</dbReference>
<keyword evidence="3" id="KW-1185">Reference proteome</keyword>
<dbReference type="OrthoDB" id="3226699at2"/>
<dbReference type="Proteomes" id="UP000216352">
    <property type="component" value="Unassembled WGS sequence"/>
</dbReference>
<sequence>MPVEDQAQEYVIRIAENGTKAVMELGKWGTSTLFRSLGLCAKTAKDKIEELRRSGGFAFLRDLQRDSGTLKVVEIEADESRNIVKQLKKSGVAFHIERDRETGKTYLHFAAKDADEVKHAVDKVVALLNQNAEEIERSTPLGIFEDTPTGPQYTIPNGQVPFNPDSPDNGTFDFETVEWDRDATIVSSNLTELGCPFKQEQISETTQRFTYPRECSNAVAEMLNDFNEYVPGLDWSRINMHPTQEHDTASRDMPAPEQAEEKPRHVKTKSETIKAIKQRARERVEGQKTSVPKKTHAKTR</sequence>
<evidence type="ECO:0000313" key="3">
    <source>
        <dbReference type="Proteomes" id="UP000216352"/>
    </source>
</evidence>
<name>A0A261FUN8_9BIFI</name>
<feature type="compositionally biased region" description="Basic and acidic residues" evidence="1">
    <location>
        <begin position="259"/>
        <end position="286"/>
    </location>
</feature>
<evidence type="ECO:0000256" key="1">
    <source>
        <dbReference type="SAM" id="MobiDB-lite"/>
    </source>
</evidence>
<dbReference type="Pfam" id="PF12687">
    <property type="entry name" value="DUF3801"/>
    <property type="match status" value="1"/>
</dbReference>
<protein>
    <recommendedName>
        <fullName evidence="4">Mobilization protein</fullName>
    </recommendedName>
</protein>
<dbReference type="AlphaFoldDB" id="A0A261FUN8"/>
<dbReference type="STRING" id="1603886.GCA_001895165_00429"/>
<evidence type="ECO:0008006" key="4">
    <source>
        <dbReference type="Google" id="ProtNLM"/>
    </source>
</evidence>
<evidence type="ECO:0000313" key="2">
    <source>
        <dbReference type="EMBL" id="OZG62476.1"/>
    </source>
</evidence>